<keyword evidence="1" id="KW-0175">Coiled coil</keyword>
<evidence type="ECO:0000256" key="1">
    <source>
        <dbReference type="SAM" id="Coils"/>
    </source>
</evidence>
<feature type="coiled-coil region" evidence="1">
    <location>
        <begin position="8"/>
        <end position="75"/>
    </location>
</feature>
<evidence type="ECO:0000313" key="2">
    <source>
        <dbReference type="EMBL" id="SPU37900.1"/>
    </source>
</evidence>
<dbReference type="SUPFAM" id="SSF88659">
    <property type="entry name" value="Sigma3 and sigma4 domains of RNA polymerase sigma factors"/>
    <property type="match status" value="1"/>
</dbReference>
<sequence>MYEWLRDYQRIEDDIAYLEFNLEQSQRELKRWVEGDLVGVKLTAESDGAKLEERIERIKNELQIKETERENFIKLISKFKGLDHKILRLKYVDGLTLEDIAEELNYSASYIYKKHAEIAKMIRFAHEIKLSLY</sequence>
<dbReference type="AlphaFoldDB" id="A0A2X1A387"/>
<dbReference type="Gene3D" id="1.20.140.160">
    <property type="match status" value="1"/>
</dbReference>
<dbReference type="Proteomes" id="UP000251431">
    <property type="component" value="Unassembled WGS sequence"/>
</dbReference>
<dbReference type="RefSeq" id="WP_112118119.1">
    <property type="nucleotide sequence ID" value="NZ_UAQE01000004.1"/>
</dbReference>
<gene>
    <name evidence="2" type="ORF">NCTC7582_03844</name>
</gene>
<proteinExistence type="predicted"/>
<protein>
    <submittedName>
        <fullName evidence="2">Phage protein</fullName>
    </submittedName>
</protein>
<name>A0A2X1A387_9BACI</name>
<accession>A0A2X1A387</accession>
<organism evidence="2 3">
    <name type="scientific">Lysinibacillus capsici</name>
    <dbReference type="NCBI Taxonomy" id="2115968"/>
    <lineage>
        <taxon>Bacteria</taxon>
        <taxon>Bacillati</taxon>
        <taxon>Bacillota</taxon>
        <taxon>Bacilli</taxon>
        <taxon>Bacillales</taxon>
        <taxon>Bacillaceae</taxon>
        <taxon>Lysinibacillus</taxon>
    </lineage>
</organism>
<dbReference type="EMBL" id="UAQE01000004">
    <property type="protein sequence ID" value="SPU37900.1"/>
    <property type="molecule type" value="Genomic_DNA"/>
</dbReference>
<dbReference type="InterPro" id="IPR013324">
    <property type="entry name" value="RNA_pol_sigma_r3/r4-like"/>
</dbReference>
<reference evidence="2 3" key="1">
    <citation type="submission" date="2018-06" db="EMBL/GenBank/DDBJ databases">
        <authorList>
            <consortium name="Pathogen Informatics"/>
            <person name="Doyle S."/>
        </authorList>
    </citation>
    <scope>NUCLEOTIDE SEQUENCE [LARGE SCALE GENOMIC DNA]</scope>
    <source>
        <strain evidence="2 3">NCTC7582</strain>
    </source>
</reference>
<evidence type="ECO:0000313" key="3">
    <source>
        <dbReference type="Proteomes" id="UP000251431"/>
    </source>
</evidence>